<dbReference type="RefSeq" id="WP_147514113.1">
    <property type="nucleotide sequence ID" value="NZ_JAJEQM010000002.1"/>
</dbReference>
<name>A0AAE3DXG0_9FIRM</name>
<dbReference type="EMBL" id="JAJEQM010000002">
    <property type="protein sequence ID" value="MCC2209625.1"/>
    <property type="molecule type" value="Genomic_DNA"/>
</dbReference>
<feature type="signal peptide" evidence="3">
    <location>
        <begin position="1"/>
        <end position="23"/>
    </location>
</feature>
<dbReference type="AlphaFoldDB" id="A0AAE3DXG0"/>
<evidence type="ECO:0000313" key="4">
    <source>
        <dbReference type="EMBL" id="MCC2209625.1"/>
    </source>
</evidence>
<keyword evidence="2" id="KW-1133">Transmembrane helix</keyword>
<keyword evidence="2" id="KW-0812">Transmembrane</keyword>
<gene>
    <name evidence="4" type="ORF">LKE05_02305</name>
</gene>
<accession>A0AAE3DXG0</accession>
<protein>
    <submittedName>
        <fullName evidence="4">LPXTG cell wall anchor domain-containing protein</fullName>
    </submittedName>
</protein>
<evidence type="ECO:0000256" key="3">
    <source>
        <dbReference type="SAM" id="SignalP"/>
    </source>
</evidence>
<keyword evidence="3" id="KW-0732">Signal</keyword>
<dbReference type="Proteomes" id="UP001198242">
    <property type="component" value="Unassembled WGS sequence"/>
</dbReference>
<sequence length="391" mass="42034">MKKVLSGMIAAVMTICMSVSVFASPNSSVSIKNNDSKSTPVTYEYAPDQLGETVRSIKPLMTKLDDLSKQSSVVQTLTISSESAEGDPVDFKLRLSMSEKTSNDVKPEALKTPSPDEYSALNYYNIKVTDSNNKLIYSYANDDSKTDNSTYKDVPLGTMNSSANTENKIINVTVSVNKSLKNSDAAQYAEKLDWSIVSSVKKTETAETPKATEEVAKETTAPTTEVTAKETTNPSVKEDKNGVVTLAQGEYICGEDIDPGRYTMTGNGKVHVYTENGELKSTIALKDKNSSANGVEEYLINLTDGEKIKVESETKFTPYTATATAKPKATSTASSSTKATTKPTATPKTTAKPSKNNPKTGDNTPIVALVSVGILAAGAFVFIEIKKRKNN</sequence>
<evidence type="ECO:0000256" key="1">
    <source>
        <dbReference type="SAM" id="MobiDB-lite"/>
    </source>
</evidence>
<feature type="transmembrane region" description="Helical" evidence="2">
    <location>
        <begin position="366"/>
        <end position="385"/>
    </location>
</feature>
<keyword evidence="5" id="KW-1185">Reference proteome</keyword>
<evidence type="ECO:0000313" key="5">
    <source>
        <dbReference type="Proteomes" id="UP001198242"/>
    </source>
</evidence>
<feature type="compositionally biased region" description="Basic and acidic residues" evidence="1">
    <location>
        <begin position="203"/>
        <end position="217"/>
    </location>
</feature>
<organism evidence="4 5">
    <name type="scientific">Hominilimicola fabiformis</name>
    <dbReference type="NCBI Taxonomy" id="2885356"/>
    <lineage>
        <taxon>Bacteria</taxon>
        <taxon>Bacillati</taxon>
        <taxon>Bacillota</taxon>
        <taxon>Clostridia</taxon>
        <taxon>Eubacteriales</taxon>
        <taxon>Oscillospiraceae</taxon>
        <taxon>Hominilimicola</taxon>
    </lineage>
</organism>
<feature type="region of interest" description="Disordered" evidence="1">
    <location>
        <begin position="322"/>
        <end position="363"/>
    </location>
</feature>
<keyword evidence="2" id="KW-0472">Membrane</keyword>
<feature type="compositionally biased region" description="Low complexity" evidence="1">
    <location>
        <begin position="322"/>
        <end position="360"/>
    </location>
</feature>
<feature type="region of interest" description="Disordered" evidence="1">
    <location>
        <begin position="203"/>
        <end position="239"/>
    </location>
</feature>
<comment type="caution">
    <text evidence="4">The sequence shown here is derived from an EMBL/GenBank/DDBJ whole genome shotgun (WGS) entry which is preliminary data.</text>
</comment>
<reference evidence="4 5" key="1">
    <citation type="submission" date="2021-10" db="EMBL/GenBank/DDBJ databases">
        <title>Anaerobic single-cell dispensing facilitates the cultivation of human gut bacteria.</title>
        <authorList>
            <person name="Afrizal A."/>
        </authorList>
    </citation>
    <scope>NUCLEOTIDE SEQUENCE [LARGE SCALE GENOMIC DNA]</scope>
    <source>
        <strain evidence="4 5">CLA-AA-H232</strain>
    </source>
</reference>
<evidence type="ECO:0000256" key="2">
    <source>
        <dbReference type="SAM" id="Phobius"/>
    </source>
</evidence>
<proteinExistence type="predicted"/>
<feature type="chain" id="PRO_5042287744" evidence="3">
    <location>
        <begin position="24"/>
        <end position="391"/>
    </location>
</feature>
<feature type="compositionally biased region" description="Low complexity" evidence="1">
    <location>
        <begin position="218"/>
        <end position="232"/>
    </location>
</feature>